<sequence length="542" mass="56226">MTVLRPGRSPRNAAEQSPRGPRRGARRGRALGVVAVAVAAALVLSGCSTWFGSGSGATSGQSAGASTPTGEKVDAALQPFYDQSLQWTSCNGSFECATATVPLDWSDPSGQTISLALIKQPATGGGTRLGTLFVNPGGPGVSAVDFVKDNVNFAVAPELQKQYDVVAFDPRGVGSSSAVSCVTPKQMDAYLYDIIPGTRGSAEWLAASQASASAFGAGCEQKTGALLGHVDTESTVRDLDALRASVGDTGLNYLGYSYGTFIGSEYANLFPTKVNRLVLDGVVDPTSTGFDSTIGQAKGFEGAMRAYLADCLSGSDCPFSGTVDNASQQVQTLLKAVDQSPITASDGRKLGSSSLLTAIFYPLYSKDSWPYLSQMIAQVKKGDADLAFNLADAYNGRNSDGSYQNNQTEAFTAINCLDYPAVTDPATIASQNAELVAASPTFGPWWTYGDIGCAAWPVPATRTPAPVSAPGAKPILVVGTTDDPATPYADAQSVAKQLESAQLITFVGEGHTAYNSSNCVKALVDAYFLTGAVPSTDPKCTS</sequence>
<dbReference type="Pfam" id="PF08386">
    <property type="entry name" value="Abhydrolase_4"/>
    <property type="match status" value="1"/>
</dbReference>
<keyword evidence="2" id="KW-0732">Signal</keyword>
<dbReference type="Proteomes" id="UP000598775">
    <property type="component" value="Unassembled WGS sequence"/>
</dbReference>
<evidence type="ECO:0000256" key="4">
    <source>
        <dbReference type="SAM" id="MobiDB-lite"/>
    </source>
</evidence>
<evidence type="ECO:0000313" key="7">
    <source>
        <dbReference type="EMBL" id="GGF13309.1"/>
    </source>
</evidence>
<reference evidence="7 8" key="1">
    <citation type="journal article" date="2014" name="Int. J. Syst. Evol. Microbiol.">
        <title>Complete genome sequence of Corynebacterium casei LMG S-19264T (=DSM 44701T), isolated from a smear-ripened cheese.</title>
        <authorList>
            <consortium name="US DOE Joint Genome Institute (JGI-PGF)"/>
            <person name="Walter F."/>
            <person name="Albersmeier A."/>
            <person name="Kalinowski J."/>
            <person name="Ruckert C."/>
        </authorList>
    </citation>
    <scope>NUCLEOTIDE SEQUENCE [LARGE SCALE GENOMIC DNA]</scope>
    <source>
        <strain evidence="7 8">CGMCC 1.12976</strain>
    </source>
</reference>
<evidence type="ECO:0000313" key="8">
    <source>
        <dbReference type="Proteomes" id="UP000598775"/>
    </source>
</evidence>
<keyword evidence="3 7" id="KW-0378">Hydrolase</keyword>
<evidence type="ECO:0000256" key="2">
    <source>
        <dbReference type="ARBA" id="ARBA00022729"/>
    </source>
</evidence>
<dbReference type="InterPro" id="IPR029058">
    <property type="entry name" value="AB_hydrolase_fold"/>
</dbReference>
<feature type="transmembrane region" description="Helical" evidence="5">
    <location>
        <begin position="30"/>
        <end position="51"/>
    </location>
</feature>
<keyword evidence="8" id="KW-1185">Reference proteome</keyword>
<dbReference type="RefSeq" id="WP_188672875.1">
    <property type="nucleotide sequence ID" value="NZ_BMGP01000001.1"/>
</dbReference>
<feature type="domain" description="Peptidase S33 tripeptidyl aminopeptidase-like C-terminal" evidence="6">
    <location>
        <begin position="440"/>
        <end position="540"/>
    </location>
</feature>
<dbReference type="SUPFAM" id="SSF53474">
    <property type="entry name" value="alpha/beta-Hydrolases"/>
    <property type="match status" value="1"/>
</dbReference>
<organism evidence="7 8">
    <name type="scientific">Subtercola lobariae</name>
    <dbReference type="NCBI Taxonomy" id="1588641"/>
    <lineage>
        <taxon>Bacteria</taxon>
        <taxon>Bacillati</taxon>
        <taxon>Actinomycetota</taxon>
        <taxon>Actinomycetes</taxon>
        <taxon>Micrococcales</taxon>
        <taxon>Microbacteriaceae</taxon>
        <taxon>Subtercola</taxon>
    </lineage>
</organism>
<protein>
    <submittedName>
        <fullName evidence="7">Alpha/beta hydrolase</fullName>
    </submittedName>
</protein>
<gene>
    <name evidence="7" type="ORF">GCM10011399_04020</name>
</gene>
<dbReference type="Gene3D" id="3.40.50.1820">
    <property type="entry name" value="alpha/beta hydrolase"/>
    <property type="match status" value="1"/>
</dbReference>
<comment type="similarity">
    <text evidence="1">Belongs to the peptidase S33 family.</text>
</comment>
<dbReference type="InterPro" id="IPR051601">
    <property type="entry name" value="Serine_prot/Carboxylest_S33"/>
</dbReference>
<dbReference type="AlphaFoldDB" id="A0A917B1H2"/>
<keyword evidence="5" id="KW-0472">Membrane</keyword>
<dbReference type="PANTHER" id="PTHR43248">
    <property type="entry name" value="2-SUCCINYL-6-HYDROXY-2,4-CYCLOHEXADIENE-1-CARBOXYLATE SYNTHASE"/>
    <property type="match status" value="1"/>
</dbReference>
<evidence type="ECO:0000256" key="3">
    <source>
        <dbReference type="ARBA" id="ARBA00022801"/>
    </source>
</evidence>
<keyword evidence="5" id="KW-0812">Transmembrane</keyword>
<keyword evidence="5" id="KW-1133">Transmembrane helix</keyword>
<comment type="caution">
    <text evidence="7">The sequence shown here is derived from an EMBL/GenBank/DDBJ whole genome shotgun (WGS) entry which is preliminary data.</text>
</comment>
<evidence type="ECO:0000256" key="5">
    <source>
        <dbReference type="SAM" id="Phobius"/>
    </source>
</evidence>
<dbReference type="GO" id="GO:0016787">
    <property type="term" value="F:hydrolase activity"/>
    <property type="evidence" value="ECO:0007669"/>
    <property type="project" value="UniProtKB-KW"/>
</dbReference>
<evidence type="ECO:0000256" key="1">
    <source>
        <dbReference type="ARBA" id="ARBA00010088"/>
    </source>
</evidence>
<name>A0A917B1H2_9MICO</name>
<evidence type="ECO:0000259" key="6">
    <source>
        <dbReference type="Pfam" id="PF08386"/>
    </source>
</evidence>
<feature type="region of interest" description="Disordered" evidence="4">
    <location>
        <begin position="1"/>
        <end position="26"/>
    </location>
</feature>
<accession>A0A917B1H2</accession>
<dbReference type="PANTHER" id="PTHR43248:SF29">
    <property type="entry name" value="TRIPEPTIDYL AMINOPEPTIDASE"/>
    <property type="match status" value="1"/>
</dbReference>
<proteinExistence type="inferred from homology"/>
<dbReference type="EMBL" id="BMGP01000001">
    <property type="protein sequence ID" value="GGF13309.1"/>
    <property type="molecule type" value="Genomic_DNA"/>
</dbReference>
<dbReference type="InterPro" id="IPR013595">
    <property type="entry name" value="Pept_S33_TAP-like_C"/>
</dbReference>